<evidence type="ECO:0000256" key="1">
    <source>
        <dbReference type="SAM" id="Phobius"/>
    </source>
</evidence>
<keyword evidence="3" id="KW-1185">Reference proteome</keyword>
<dbReference type="STRING" id="1703345.A3860_12260"/>
<reference evidence="2 3" key="1">
    <citation type="submission" date="2016-03" db="EMBL/GenBank/DDBJ databases">
        <title>Niastella vici sp. nov., isolated from farmland soil.</title>
        <authorList>
            <person name="Chen L."/>
            <person name="Wang D."/>
            <person name="Yang S."/>
            <person name="Wang G."/>
        </authorList>
    </citation>
    <scope>NUCLEOTIDE SEQUENCE [LARGE SCALE GENOMIC DNA]</scope>
    <source>
        <strain evidence="2 3">DJ57</strain>
    </source>
</reference>
<accession>A0A1V9G6K1</accession>
<comment type="caution">
    <text evidence="2">The sequence shown here is derived from an EMBL/GenBank/DDBJ whole genome shotgun (WGS) entry which is preliminary data.</text>
</comment>
<feature type="transmembrane region" description="Helical" evidence="1">
    <location>
        <begin position="66"/>
        <end position="84"/>
    </location>
</feature>
<name>A0A1V9G6K1_9BACT</name>
<sequence>MKSNTSQKFLQYMYSNFTGNFVGFAIGMASTRLVAHFFTTRSIKNLWGLTAKKTVVDKQTFSAMEWMISIIIGFVVFEIISKYVKKKMSPVLQKYKGYLPADWVEDEAAPVAAVQTAAVAVQPVPVPATASVPEKAASENAQ</sequence>
<dbReference type="RefSeq" id="WP_081145206.1">
    <property type="nucleotide sequence ID" value="NZ_LVYD01000002.1"/>
</dbReference>
<proteinExistence type="predicted"/>
<protein>
    <submittedName>
        <fullName evidence="2">Uncharacterized protein</fullName>
    </submittedName>
</protein>
<feature type="transmembrane region" description="Helical" evidence="1">
    <location>
        <begin position="21"/>
        <end position="39"/>
    </location>
</feature>
<dbReference type="EMBL" id="LVYD01000002">
    <property type="protein sequence ID" value="OQP66271.1"/>
    <property type="molecule type" value="Genomic_DNA"/>
</dbReference>
<keyword evidence="1" id="KW-0812">Transmembrane</keyword>
<dbReference type="Proteomes" id="UP000192796">
    <property type="component" value="Unassembled WGS sequence"/>
</dbReference>
<evidence type="ECO:0000313" key="3">
    <source>
        <dbReference type="Proteomes" id="UP000192796"/>
    </source>
</evidence>
<keyword evidence="1" id="KW-0472">Membrane</keyword>
<keyword evidence="1" id="KW-1133">Transmembrane helix</keyword>
<dbReference type="OrthoDB" id="1494754at2"/>
<evidence type="ECO:0000313" key="2">
    <source>
        <dbReference type="EMBL" id="OQP66271.1"/>
    </source>
</evidence>
<gene>
    <name evidence="2" type="ORF">A3860_12260</name>
</gene>
<dbReference type="AlphaFoldDB" id="A0A1V9G6K1"/>
<organism evidence="2 3">
    <name type="scientific">Niastella vici</name>
    <dbReference type="NCBI Taxonomy" id="1703345"/>
    <lineage>
        <taxon>Bacteria</taxon>
        <taxon>Pseudomonadati</taxon>
        <taxon>Bacteroidota</taxon>
        <taxon>Chitinophagia</taxon>
        <taxon>Chitinophagales</taxon>
        <taxon>Chitinophagaceae</taxon>
        <taxon>Niastella</taxon>
    </lineage>
</organism>